<sequence>MNSKLKGISAGILLIGTFALSVPSAKADTLSQDNQKLQQLQDEQSQVQSQISQSQMKAAALKNAITSYDNALHTLDTKISATNSQMSSLQKQQDALTQQLEQNKKELQKQQDELTDMVRTAYENGNVSYLGVLFQANSFSDFLSRLYDLTLISNTQNQVVDSVRQLRKSIIQKQDQVKASQAKLQAVHDQLAALQQSDQSIKAQREADLKNIEDNIEAGKEKQGTLESQIQLTQSQIQAIQQQTQEAEQQASNPTYVAQQTASLANASASAIIQYAQSFLGTPYVWGGTSPSGFDCSGFTQYVLGHEGVSIPRTSEQQFATGVPVSESNLQPGDLVFFSTYAPGATHVGIYMGSGMMIDAQDMGVSIDSINNSYWGPKYIGARRYIK</sequence>
<dbReference type="Gene3D" id="3.90.1720.10">
    <property type="entry name" value="endopeptidase domain like (from Nostoc punctiforme)"/>
    <property type="match status" value="1"/>
</dbReference>
<dbReference type="eggNOG" id="COG3883">
    <property type="taxonomic scope" value="Bacteria"/>
</dbReference>
<evidence type="ECO:0000256" key="1">
    <source>
        <dbReference type="ARBA" id="ARBA00007074"/>
    </source>
</evidence>
<dbReference type="Gene3D" id="6.10.250.3150">
    <property type="match status" value="1"/>
</dbReference>
<dbReference type="PROSITE" id="PS51935">
    <property type="entry name" value="NLPC_P60"/>
    <property type="match status" value="1"/>
</dbReference>
<comment type="similarity">
    <text evidence="1">Belongs to the peptidase C40 family.</text>
</comment>
<name>T0CKW1_ALIAG</name>
<dbReference type="RefSeq" id="WP_021294723.1">
    <property type="nucleotide sequence ID" value="NZ_AURB01000004.1"/>
</dbReference>
<evidence type="ECO:0000256" key="5">
    <source>
        <dbReference type="ARBA" id="ARBA00022807"/>
    </source>
</evidence>
<proteinExistence type="inferred from homology"/>
<dbReference type="InterPro" id="IPR057309">
    <property type="entry name" value="PcsB_CC"/>
</dbReference>
<dbReference type="eggNOG" id="COG0791">
    <property type="taxonomic scope" value="Bacteria"/>
</dbReference>
<keyword evidence="2" id="KW-0645">Protease</keyword>
<keyword evidence="7" id="KW-1185">Reference proteome</keyword>
<dbReference type="InterPro" id="IPR051202">
    <property type="entry name" value="Peptidase_C40"/>
</dbReference>
<dbReference type="STRING" id="1356854.N007_18090"/>
<evidence type="ECO:0000313" key="6">
    <source>
        <dbReference type="EMBL" id="UNO49172.1"/>
    </source>
</evidence>
<reference evidence="7" key="1">
    <citation type="journal article" date="2022" name="G3 (Bethesda)">
        <title>Unveiling the complete genome sequence of Alicyclobacillus acidoterrestris DSM 3922T, a taint-producing strain.</title>
        <authorList>
            <person name="Leonardo I.C."/>
            <person name="Barreto Crespo M.T."/>
            <person name="Gaspar F.B."/>
        </authorList>
    </citation>
    <scope>NUCLEOTIDE SEQUENCE [LARGE SCALE GENOMIC DNA]</scope>
    <source>
        <strain evidence="7">DSM 3922</strain>
    </source>
</reference>
<dbReference type="Pfam" id="PF00877">
    <property type="entry name" value="NLPC_P60"/>
    <property type="match status" value="1"/>
</dbReference>
<dbReference type="GO" id="GO:0006508">
    <property type="term" value="P:proteolysis"/>
    <property type="evidence" value="ECO:0007669"/>
    <property type="project" value="UniProtKB-KW"/>
</dbReference>
<keyword evidence="3" id="KW-0732">Signal</keyword>
<dbReference type="PANTHER" id="PTHR47053">
    <property type="entry name" value="MUREIN DD-ENDOPEPTIDASE MEPH-RELATED"/>
    <property type="match status" value="1"/>
</dbReference>
<protein>
    <submittedName>
        <fullName evidence="6">NlpC/P60 family protein</fullName>
    </submittedName>
</protein>
<evidence type="ECO:0000256" key="4">
    <source>
        <dbReference type="ARBA" id="ARBA00022801"/>
    </source>
</evidence>
<accession>A0A9E6ZGU3</accession>
<gene>
    <name evidence="6" type="ORF">K1I37_00970</name>
</gene>
<dbReference type="OrthoDB" id="9813368at2"/>
<dbReference type="InterPro" id="IPR000064">
    <property type="entry name" value="NLP_P60_dom"/>
</dbReference>
<evidence type="ECO:0000256" key="2">
    <source>
        <dbReference type="ARBA" id="ARBA00022670"/>
    </source>
</evidence>
<dbReference type="InterPro" id="IPR038765">
    <property type="entry name" value="Papain-like_cys_pep_sf"/>
</dbReference>
<dbReference type="GO" id="GO:0008234">
    <property type="term" value="F:cysteine-type peptidase activity"/>
    <property type="evidence" value="ECO:0007669"/>
    <property type="project" value="UniProtKB-KW"/>
</dbReference>
<dbReference type="KEGG" id="aaco:K1I37_00970"/>
<keyword evidence="4" id="KW-0378">Hydrolase</keyword>
<accession>T0CKW1</accession>
<organism evidence="6 7">
    <name type="scientific">Alicyclobacillus acidoterrestris (strain ATCC 49025 / DSM 3922 / CIP 106132 / NCIMB 13137 / GD3B)</name>
    <dbReference type="NCBI Taxonomy" id="1356854"/>
    <lineage>
        <taxon>Bacteria</taxon>
        <taxon>Bacillati</taxon>
        <taxon>Bacillota</taxon>
        <taxon>Bacilli</taxon>
        <taxon>Bacillales</taxon>
        <taxon>Alicyclobacillaceae</taxon>
        <taxon>Alicyclobacillus</taxon>
    </lineage>
</organism>
<dbReference type="Pfam" id="PF24568">
    <property type="entry name" value="CC_PcsB"/>
    <property type="match status" value="1"/>
</dbReference>
<evidence type="ECO:0000313" key="7">
    <source>
        <dbReference type="Proteomes" id="UP000829401"/>
    </source>
</evidence>
<dbReference type="SUPFAM" id="SSF54001">
    <property type="entry name" value="Cysteine proteinases"/>
    <property type="match status" value="1"/>
</dbReference>
<dbReference type="AlphaFoldDB" id="T0CKW1"/>
<dbReference type="PANTHER" id="PTHR47053:SF1">
    <property type="entry name" value="MUREIN DD-ENDOPEPTIDASE MEPH-RELATED"/>
    <property type="match status" value="1"/>
</dbReference>
<dbReference type="EMBL" id="CP080467">
    <property type="protein sequence ID" value="UNO49172.1"/>
    <property type="molecule type" value="Genomic_DNA"/>
</dbReference>
<keyword evidence="5" id="KW-0788">Thiol protease</keyword>
<evidence type="ECO:0000256" key="3">
    <source>
        <dbReference type="ARBA" id="ARBA00022729"/>
    </source>
</evidence>
<dbReference type="Proteomes" id="UP000829401">
    <property type="component" value="Chromosome"/>
</dbReference>